<evidence type="ECO:0000313" key="4">
    <source>
        <dbReference type="Proteomes" id="UP000536534"/>
    </source>
</evidence>
<gene>
    <name evidence="3" type="ORF">GX576_03645</name>
</gene>
<dbReference type="AlphaFoldDB" id="A0A7X7R7G1"/>
<dbReference type="Pfam" id="PF01903">
    <property type="entry name" value="CbiX"/>
    <property type="match status" value="1"/>
</dbReference>
<comment type="caution">
    <text evidence="3">The sequence shown here is derived from an EMBL/GenBank/DDBJ whole genome shotgun (WGS) entry which is preliminary data.</text>
</comment>
<dbReference type="Gene3D" id="3.40.50.1400">
    <property type="match status" value="1"/>
</dbReference>
<dbReference type="RefSeq" id="WP_068808365.1">
    <property type="nucleotide sequence ID" value="NZ_MBFM01000004.1"/>
</dbReference>
<evidence type="ECO:0000256" key="1">
    <source>
        <dbReference type="ARBA" id="ARBA00022723"/>
    </source>
</evidence>
<sequence length="129" mass="13460">MNDGKQTAARAVILFGHGARDPAWAGPMRRIREAMLAEDPATPVELAFLELMTPTLAETVDSVVSAGAERIAVVPIFLAQGGHLKRDLPEMLEAVRGAHPGCEISLAPAAGEADGVIAAMAAYARACLD</sequence>
<dbReference type="InterPro" id="IPR002762">
    <property type="entry name" value="CbiX-like"/>
</dbReference>
<organism evidence="3 4">
    <name type="scientific">Thauera phenolivorans</name>
    <dbReference type="NCBI Taxonomy" id="1792543"/>
    <lineage>
        <taxon>Bacteria</taxon>
        <taxon>Pseudomonadati</taxon>
        <taxon>Pseudomonadota</taxon>
        <taxon>Betaproteobacteria</taxon>
        <taxon>Rhodocyclales</taxon>
        <taxon>Zoogloeaceae</taxon>
        <taxon>Thauera</taxon>
    </lineage>
</organism>
<proteinExistence type="predicted"/>
<dbReference type="GO" id="GO:0046872">
    <property type="term" value="F:metal ion binding"/>
    <property type="evidence" value="ECO:0007669"/>
    <property type="project" value="UniProtKB-KW"/>
</dbReference>
<dbReference type="InterPro" id="IPR050963">
    <property type="entry name" value="Sirohydro_Cobaltochel/CbiX"/>
</dbReference>
<accession>A0A7X7R7G1</accession>
<dbReference type="GO" id="GO:0016829">
    <property type="term" value="F:lyase activity"/>
    <property type="evidence" value="ECO:0007669"/>
    <property type="project" value="UniProtKB-KW"/>
</dbReference>
<protein>
    <submittedName>
        <fullName evidence="3">Cobalamin biosynthesis protein CbiX</fullName>
    </submittedName>
</protein>
<keyword evidence="2" id="KW-0456">Lyase</keyword>
<dbReference type="SUPFAM" id="SSF53800">
    <property type="entry name" value="Chelatase"/>
    <property type="match status" value="1"/>
</dbReference>
<dbReference type="EMBL" id="JAAYYV010000096">
    <property type="protein sequence ID" value="NLF53489.1"/>
    <property type="molecule type" value="Genomic_DNA"/>
</dbReference>
<evidence type="ECO:0000256" key="2">
    <source>
        <dbReference type="ARBA" id="ARBA00023239"/>
    </source>
</evidence>
<dbReference type="CDD" id="cd03416">
    <property type="entry name" value="CbiX_SirB_N"/>
    <property type="match status" value="1"/>
</dbReference>
<dbReference type="OrthoDB" id="9797895at2"/>
<evidence type="ECO:0000313" key="3">
    <source>
        <dbReference type="EMBL" id="NLF53489.1"/>
    </source>
</evidence>
<keyword evidence="1" id="KW-0479">Metal-binding</keyword>
<dbReference type="Proteomes" id="UP000536534">
    <property type="component" value="Unassembled WGS sequence"/>
</dbReference>
<dbReference type="PANTHER" id="PTHR33542">
    <property type="entry name" value="SIROHYDROCHLORIN FERROCHELATASE, CHLOROPLASTIC"/>
    <property type="match status" value="1"/>
</dbReference>
<reference evidence="3 4" key="1">
    <citation type="journal article" date="2020" name="Biotechnol. Biofuels">
        <title>New insights from the biogas microbiome by comprehensive genome-resolved metagenomics of nearly 1600 species originating from multiple anaerobic digesters.</title>
        <authorList>
            <person name="Campanaro S."/>
            <person name="Treu L."/>
            <person name="Rodriguez-R L.M."/>
            <person name="Kovalovszki A."/>
            <person name="Ziels R.M."/>
            <person name="Maus I."/>
            <person name="Zhu X."/>
            <person name="Kougias P.G."/>
            <person name="Basile A."/>
            <person name="Luo G."/>
            <person name="Schluter A."/>
            <person name="Konstantinidis K.T."/>
            <person name="Angelidaki I."/>
        </authorList>
    </citation>
    <scope>NUCLEOTIDE SEQUENCE [LARGE SCALE GENOMIC DNA]</scope>
    <source>
        <strain evidence="3">AS06rmzACSIP_256</strain>
    </source>
</reference>
<name>A0A7X7R7G1_9RHOO</name>
<dbReference type="PANTHER" id="PTHR33542:SF3">
    <property type="entry name" value="SIROHYDROCHLORIN FERROCHELATASE, CHLOROPLASTIC"/>
    <property type="match status" value="1"/>
</dbReference>